<comment type="caution">
    <text evidence="3">The sequence shown here is derived from an EMBL/GenBank/DDBJ whole genome shotgun (WGS) entry which is preliminary data.</text>
</comment>
<sequence>MARVLCSRSAVLARRLGAQPQPDVVLSRRHNHTRRRTVKVLEEDATGPSAPATDASERSRRLEEAIDSAMARMVKPDWAPFRPRTSYFVPPRPAGTALGVLALISHAGRVVGSSAAPRRGLSADAARAVAATSRGYPCSTYFIEGFMEISSLDKLPSLLPTLVLHRTTPRSTLRTIVLGEKDRTPKKIINHKLYDHKADVFSFAIVLWKLATSMVPYDNMTPLQAALGVRQGLRLDIPGSVHPRLTKLIRRCWDEDPDARLTFAEITIEL</sequence>
<feature type="compositionally biased region" description="Basic residues" evidence="1">
    <location>
        <begin position="28"/>
        <end position="38"/>
    </location>
</feature>
<dbReference type="PROSITE" id="PS50011">
    <property type="entry name" value="PROTEIN_KINASE_DOM"/>
    <property type="match status" value="1"/>
</dbReference>
<proteinExistence type="predicted"/>
<dbReference type="InterPro" id="IPR020635">
    <property type="entry name" value="Tyr_kinase_cat_dom"/>
</dbReference>
<feature type="domain" description="Protein kinase" evidence="2">
    <location>
        <begin position="1"/>
        <end position="270"/>
    </location>
</feature>
<organism evidence="3">
    <name type="scientific">Zea mays</name>
    <name type="common">Maize</name>
    <dbReference type="NCBI Taxonomy" id="4577"/>
    <lineage>
        <taxon>Eukaryota</taxon>
        <taxon>Viridiplantae</taxon>
        <taxon>Streptophyta</taxon>
        <taxon>Embryophyta</taxon>
        <taxon>Tracheophyta</taxon>
        <taxon>Spermatophyta</taxon>
        <taxon>Magnoliopsida</taxon>
        <taxon>Liliopsida</taxon>
        <taxon>Poales</taxon>
        <taxon>Poaceae</taxon>
        <taxon>PACMAD clade</taxon>
        <taxon>Panicoideae</taxon>
        <taxon>Andropogonodae</taxon>
        <taxon>Andropogoneae</taxon>
        <taxon>Tripsacinae</taxon>
        <taxon>Zea</taxon>
    </lineage>
</organism>
<dbReference type="InterPro" id="IPR001245">
    <property type="entry name" value="Ser-Thr/Tyr_kinase_cat_dom"/>
</dbReference>
<evidence type="ECO:0000313" key="3">
    <source>
        <dbReference type="EMBL" id="PWZ57592.1"/>
    </source>
</evidence>
<dbReference type="GO" id="GO:0004713">
    <property type="term" value="F:protein tyrosine kinase activity"/>
    <property type="evidence" value="ECO:0007669"/>
    <property type="project" value="InterPro"/>
</dbReference>
<keyword evidence="3" id="KW-0808">Transferase</keyword>
<dbReference type="SUPFAM" id="SSF56112">
    <property type="entry name" value="Protein kinase-like (PK-like)"/>
    <property type="match status" value="1"/>
</dbReference>
<dbReference type="Pfam" id="PF07714">
    <property type="entry name" value="PK_Tyr_Ser-Thr"/>
    <property type="match status" value="1"/>
</dbReference>
<dbReference type="SMART" id="SM00219">
    <property type="entry name" value="TyrKc"/>
    <property type="match status" value="1"/>
</dbReference>
<evidence type="ECO:0000256" key="1">
    <source>
        <dbReference type="SAM" id="MobiDB-lite"/>
    </source>
</evidence>
<dbReference type="EMBL" id="NCVQ01000001">
    <property type="protein sequence ID" value="PWZ57592.1"/>
    <property type="molecule type" value="Genomic_DNA"/>
</dbReference>
<name>A0A317YIS1_MAIZE</name>
<feature type="region of interest" description="Disordered" evidence="1">
    <location>
        <begin position="28"/>
        <end position="59"/>
    </location>
</feature>
<dbReference type="AlphaFoldDB" id="A0A317YIS1"/>
<dbReference type="GO" id="GO:0005524">
    <property type="term" value="F:ATP binding"/>
    <property type="evidence" value="ECO:0007669"/>
    <property type="project" value="InterPro"/>
</dbReference>
<dbReference type="Proteomes" id="UP000251960">
    <property type="component" value="Chromosome 1"/>
</dbReference>
<dbReference type="InterPro" id="IPR011009">
    <property type="entry name" value="Kinase-like_dom_sf"/>
</dbReference>
<protein>
    <submittedName>
        <fullName evidence="3">Serine/threonine-protein kinase STY17</fullName>
    </submittedName>
</protein>
<gene>
    <name evidence="3" type="primary">STY17_5</name>
    <name evidence="3" type="ORF">Zm00014a_017438</name>
</gene>
<keyword evidence="3" id="KW-0418">Kinase</keyword>
<evidence type="ECO:0000259" key="2">
    <source>
        <dbReference type="PROSITE" id="PS50011"/>
    </source>
</evidence>
<reference evidence="3" key="1">
    <citation type="journal article" date="2018" name="Nat. Genet.">
        <title>Extensive intraspecific gene order and gene structural variations between Mo17 and other maize genomes.</title>
        <authorList>
            <person name="Sun S."/>
            <person name="Zhou Y."/>
            <person name="Chen J."/>
            <person name="Shi J."/>
            <person name="Zhao H."/>
            <person name="Zhao H."/>
            <person name="Song W."/>
            <person name="Zhang M."/>
            <person name="Cui Y."/>
            <person name="Dong X."/>
            <person name="Liu H."/>
            <person name="Ma X."/>
            <person name="Jiao Y."/>
            <person name="Wang B."/>
            <person name="Wei X."/>
            <person name="Stein J.C."/>
            <person name="Glaubitz J.C."/>
            <person name="Lu F."/>
            <person name="Yu G."/>
            <person name="Liang C."/>
            <person name="Fengler K."/>
            <person name="Li B."/>
            <person name="Rafalski A."/>
            <person name="Schnable P.S."/>
            <person name="Ware D.H."/>
            <person name="Buckler E.S."/>
            <person name="Lai J."/>
        </authorList>
    </citation>
    <scope>NUCLEOTIDE SEQUENCE [LARGE SCALE GENOMIC DNA]</scope>
    <source>
        <tissue evidence="3">Seedling</tissue>
    </source>
</reference>
<dbReference type="Gene3D" id="1.10.510.10">
    <property type="entry name" value="Transferase(Phosphotransferase) domain 1"/>
    <property type="match status" value="1"/>
</dbReference>
<dbReference type="PANTHER" id="PTHR33972:SF3">
    <property type="entry name" value="OS06G0661500 PROTEIN"/>
    <property type="match status" value="1"/>
</dbReference>
<accession>A0A317YIS1</accession>
<dbReference type="PANTHER" id="PTHR33972">
    <property type="entry name" value="EXPRESSED PROTEIN"/>
    <property type="match status" value="1"/>
</dbReference>
<dbReference type="InterPro" id="IPR000719">
    <property type="entry name" value="Prot_kinase_dom"/>
</dbReference>